<protein>
    <submittedName>
        <fullName evidence="1">Uncharacterized protein</fullName>
    </submittedName>
</protein>
<organism evidence="1 2">
    <name type="scientific">Eumeta variegata</name>
    <name type="common">Bagworm moth</name>
    <name type="synonym">Eumeta japonica</name>
    <dbReference type="NCBI Taxonomy" id="151549"/>
    <lineage>
        <taxon>Eukaryota</taxon>
        <taxon>Metazoa</taxon>
        <taxon>Ecdysozoa</taxon>
        <taxon>Arthropoda</taxon>
        <taxon>Hexapoda</taxon>
        <taxon>Insecta</taxon>
        <taxon>Pterygota</taxon>
        <taxon>Neoptera</taxon>
        <taxon>Endopterygota</taxon>
        <taxon>Lepidoptera</taxon>
        <taxon>Glossata</taxon>
        <taxon>Ditrysia</taxon>
        <taxon>Tineoidea</taxon>
        <taxon>Psychidae</taxon>
        <taxon>Oiketicinae</taxon>
        <taxon>Eumeta</taxon>
    </lineage>
</organism>
<reference evidence="1 2" key="1">
    <citation type="journal article" date="2019" name="Commun. Biol.">
        <title>The bagworm genome reveals a unique fibroin gene that provides high tensile strength.</title>
        <authorList>
            <person name="Kono N."/>
            <person name="Nakamura H."/>
            <person name="Ohtoshi R."/>
            <person name="Tomita M."/>
            <person name="Numata K."/>
            <person name="Arakawa K."/>
        </authorList>
    </citation>
    <scope>NUCLEOTIDE SEQUENCE [LARGE SCALE GENOMIC DNA]</scope>
</reference>
<sequence length="105" mass="11791">MIGGRISIETETRIITDKGNRTRIESGTRTQIEKGIEVENECGAGIKIESETAAHPQERAEQRLPGQCKILSERYQENRLGNAHIQIDIMTTLACGYRDTAFLKM</sequence>
<evidence type="ECO:0000313" key="1">
    <source>
        <dbReference type="EMBL" id="GBP06069.1"/>
    </source>
</evidence>
<evidence type="ECO:0000313" key="2">
    <source>
        <dbReference type="Proteomes" id="UP000299102"/>
    </source>
</evidence>
<proteinExistence type="predicted"/>
<name>A0A4C1SV56_EUMVA</name>
<dbReference type="Proteomes" id="UP000299102">
    <property type="component" value="Unassembled WGS sequence"/>
</dbReference>
<keyword evidence="2" id="KW-1185">Reference proteome</keyword>
<comment type="caution">
    <text evidence="1">The sequence shown here is derived from an EMBL/GenBank/DDBJ whole genome shotgun (WGS) entry which is preliminary data.</text>
</comment>
<gene>
    <name evidence="1" type="ORF">EVAR_3296_1</name>
</gene>
<dbReference type="EMBL" id="BGZK01000020">
    <property type="protein sequence ID" value="GBP06069.1"/>
    <property type="molecule type" value="Genomic_DNA"/>
</dbReference>
<accession>A0A4C1SV56</accession>
<dbReference type="AlphaFoldDB" id="A0A4C1SV56"/>